<keyword evidence="3" id="KW-1185">Reference proteome</keyword>
<proteinExistence type="predicted"/>
<reference evidence="2" key="1">
    <citation type="submission" date="2021-01" db="EMBL/GenBank/DDBJ databases">
        <title>Whole genome shotgun sequence of Actinoplanes tereljensis NBRC 105297.</title>
        <authorList>
            <person name="Komaki H."/>
            <person name="Tamura T."/>
        </authorList>
    </citation>
    <scope>NUCLEOTIDE SEQUENCE</scope>
    <source>
        <strain evidence="2">NBRC 105297</strain>
    </source>
</reference>
<comment type="caution">
    <text evidence="2">The sequence shown here is derived from an EMBL/GenBank/DDBJ whole genome shotgun (WGS) entry which is preliminary data.</text>
</comment>
<dbReference type="AlphaFoldDB" id="A0A919TQG7"/>
<protein>
    <submittedName>
        <fullName evidence="2">Uncharacterized protein</fullName>
    </submittedName>
</protein>
<feature type="region of interest" description="Disordered" evidence="1">
    <location>
        <begin position="31"/>
        <end position="50"/>
    </location>
</feature>
<dbReference type="Proteomes" id="UP000623608">
    <property type="component" value="Unassembled WGS sequence"/>
</dbReference>
<gene>
    <name evidence="2" type="ORF">Ate02nite_09910</name>
</gene>
<evidence type="ECO:0000256" key="1">
    <source>
        <dbReference type="SAM" id="MobiDB-lite"/>
    </source>
</evidence>
<evidence type="ECO:0000313" key="3">
    <source>
        <dbReference type="Proteomes" id="UP000623608"/>
    </source>
</evidence>
<dbReference type="EMBL" id="BOMY01000006">
    <property type="protein sequence ID" value="GIF18261.1"/>
    <property type="molecule type" value="Genomic_DNA"/>
</dbReference>
<organism evidence="2 3">
    <name type="scientific">Paractinoplanes tereljensis</name>
    <dbReference type="NCBI Taxonomy" id="571912"/>
    <lineage>
        <taxon>Bacteria</taxon>
        <taxon>Bacillati</taxon>
        <taxon>Actinomycetota</taxon>
        <taxon>Actinomycetes</taxon>
        <taxon>Micromonosporales</taxon>
        <taxon>Micromonosporaceae</taxon>
        <taxon>Paractinoplanes</taxon>
    </lineage>
</organism>
<name>A0A919TQG7_9ACTN</name>
<evidence type="ECO:0000313" key="2">
    <source>
        <dbReference type="EMBL" id="GIF18261.1"/>
    </source>
</evidence>
<sequence>MVGGRVLLAVAYEMQPGECHRPIIVGDRNRAAGHAGDLPEHVESTTGHRL</sequence>
<accession>A0A919TQG7</accession>